<accession>A0ABX1DLD1</accession>
<reference evidence="2 3" key="1">
    <citation type="submission" date="2020-03" db="EMBL/GenBank/DDBJ databases">
        <title>Whole genome sequencing of clinical and environmental type strains of Ochrobactrum.</title>
        <authorList>
            <person name="Dharne M."/>
        </authorList>
    </citation>
    <scope>NUCLEOTIDE SEQUENCE [LARGE SCALE GENOMIC DNA]</scope>
    <source>
        <strain evidence="2 3">CIP 109452</strain>
    </source>
</reference>
<dbReference type="InterPro" id="IPR031165">
    <property type="entry name" value="GNAT_YJDJ"/>
</dbReference>
<proteinExistence type="predicted"/>
<evidence type="ECO:0000313" key="3">
    <source>
        <dbReference type="Proteomes" id="UP000704467"/>
    </source>
</evidence>
<gene>
    <name evidence="2" type="ORF">HED55_00835</name>
</gene>
<protein>
    <submittedName>
        <fullName evidence="2">N-acetyltransferase</fullName>
    </submittedName>
</protein>
<evidence type="ECO:0000259" key="1">
    <source>
        <dbReference type="PROSITE" id="PS51729"/>
    </source>
</evidence>
<dbReference type="RefSeq" id="WP_078338875.1">
    <property type="nucleotide sequence ID" value="NZ_JBHEEQ010000005.1"/>
</dbReference>
<dbReference type="SUPFAM" id="SSF55729">
    <property type="entry name" value="Acyl-CoA N-acyltransferases (Nat)"/>
    <property type="match status" value="1"/>
</dbReference>
<name>A0ABX1DLD1_9HYPH</name>
<dbReference type="InterPro" id="IPR016181">
    <property type="entry name" value="Acyl_CoA_acyltransferase"/>
</dbReference>
<dbReference type="PANTHER" id="PTHR31435">
    <property type="entry name" value="PROTEIN NATD1"/>
    <property type="match status" value="1"/>
</dbReference>
<comment type="caution">
    <text evidence="2">The sequence shown here is derived from an EMBL/GenBank/DDBJ whole genome shotgun (WGS) entry which is preliminary data.</text>
</comment>
<dbReference type="InterPro" id="IPR045057">
    <property type="entry name" value="Gcn5-rel_NAT"/>
</dbReference>
<dbReference type="Pfam" id="PF14542">
    <property type="entry name" value="Acetyltransf_CG"/>
    <property type="match status" value="1"/>
</dbReference>
<evidence type="ECO:0000313" key="2">
    <source>
        <dbReference type="EMBL" id="NKC02478.1"/>
    </source>
</evidence>
<dbReference type="EMBL" id="JAAVLN010000001">
    <property type="protein sequence ID" value="NKC02478.1"/>
    <property type="molecule type" value="Genomic_DNA"/>
</dbReference>
<organism evidence="2 3">
    <name type="scientific">Brucella haematophila</name>
    <dbReference type="NCBI Taxonomy" id="419474"/>
    <lineage>
        <taxon>Bacteria</taxon>
        <taxon>Pseudomonadati</taxon>
        <taxon>Pseudomonadota</taxon>
        <taxon>Alphaproteobacteria</taxon>
        <taxon>Hyphomicrobiales</taxon>
        <taxon>Brucellaceae</taxon>
        <taxon>Brucella/Ochrobactrum group</taxon>
        <taxon>Brucella</taxon>
    </lineage>
</organism>
<keyword evidence="3" id="KW-1185">Reference proteome</keyword>
<feature type="domain" description="N-acetyltransferase" evidence="1">
    <location>
        <begin position="10"/>
        <end position="96"/>
    </location>
</feature>
<dbReference type="Proteomes" id="UP000704467">
    <property type="component" value="Unassembled WGS sequence"/>
</dbReference>
<dbReference type="PANTHER" id="PTHR31435:SF9">
    <property type="entry name" value="PROTEIN NATD1"/>
    <property type="match status" value="1"/>
</dbReference>
<dbReference type="Gene3D" id="3.40.630.30">
    <property type="match status" value="1"/>
</dbReference>
<sequence length="98" mass="10701">MSGNIEIRKEDSSDGGRYVASLDGSEAEMTYTKLGPSLISVDHTRVPESMRGKGAAQALAKNAILDARRNGWKIIPRCSFMHAQATRHPDWSDVITNG</sequence>
<dbReference type="PROSITE" id="PS51729">
    <property type="entry name" value="GNAT_YJDJ"/>
    <property type="match status" value="1"/>
</dbReference>